<accession>A0A0F9N8E3</accession>
<feature type="region of interest" description="Disordered" evidence="1">
    <location>
        <begin position="1"/>
        <end position="21"/>
    </location>
</feature>
<comment type="caution">
    <text evidence="2">The sequence shown here is derived from an EMBL/GenBank/DDBJ whole genome shotgun (WGS) entry which is preliminary data.</text>
</comment>
<protein>
    <submittedName>
        <fullName evidence="2">Uncharacterized protein</fullName>
    </submittedName>
</protein>
<name>A0A0F9N8E3_9ZZZZ</name>
<evidence type="ECO:0000313" key="2">
    <source>
        <dbReference type="EMBL" id="KKM77727.1"/>
    </source>
</evidence>
<organism evidence="2">
    <name type="scientific">marine sediment metagenome</name>
    <dbReference type="NCBI Taxonomy" id="412755"/>
    <lineage>
        <taxon>unclassified sequences</taxon>
        <taxon>metagenomes</taxon>
        <taxon>ecological metagenomes</taxon>
    </lineage>
</organism>
<evidence type="ECO:0000256" key="1">
    <source>
        <dbReference type="SAM" id="MobiDB-lite"/>
    </source>
</evidence>
<dbReference type="EMBL" id="LAZR01008599">
    <property type="protein sequence ID" value="KKM77727.1"/>
    <property type="molecule type" value="Genomic_DNA"/>
</dbReference>
<proteinExistence type="predicted"/>
<sequence length="887" mass="97655">MAHEGTDFVSNPPEDPLGGATNVKRVTEFVPAPDGTMIPLPEGMTPEDLIEQIKIRSEEDPKYKGFIKGLMQQQRGSQIDDPLDPEFVRAFYAKQLDAAVEPGDLEHFAARMDVARSNTLTDKMNKLQTKYFPDTEFRVIQGTEGEDVLMFRHPGDFAFKEVESGELNIGDLAALMGGTINAQTMGEIIASFANKKGAGLVKRALKIGFGASLGSAVDDRIEFERGFGDMAGGPVVERMVSAGVAATAGVFIFDPVARAINYLRRTKGIVAPLQEIKDISDFAARENLPALLPGSVHPIYESMQQQATGTSLLMKDAVQDVFARSVARFEELAKELGDFRDLDDNILRRTVATWERNILAGLDTPLVTEGQMGRGTSKGVDKLIEMLSEREGRAFLKAYDASITQEVRYTLNPAQRIAAAYKSQIVGNLNFKDIGFSVRLGLVPIESPEFRRALNLLIRDDSTILVGKGGASPMERMIRHRGRFFNLKDNVKLTGEERTAAGNIHRSMTAIMKNPRVAARGPVQKNIVDLWRNAASQTLARERFMDKAYARFITAGNTPTEIAEKINLSNPDVVKGVRRIMLGSGQRSRWVSVQHGFENRLLRKPTSIRRQLEGATDPAVRDLLIPPARQEILSKISDDFVALDKSIVKRMLQMSLARGERTIRLLGQGTRTDIQNVLVEAGGRDTPTGRALQAGIIELLMARSTRKGEGGRFVLDRKIFNNWMNKFRQRGILEEVFSPTTLKRIEQFDNYVSILPKNMGVGEGMQKATIGAQISSGALPITPANIFRAIGGIAASTRNRMVALAFTTPKAVKILVGKGARGEPLEGSRLAMIGGFIGTIVEEAVRTAESGSFDVSEGVQLEDFRPGEENLFDFKTLMEMNRTPDII</sequence>
<reference evidence="2" key="1">
    <citation type="journal article" date="2015" name="Nature">
        <title>Complex archaea that bridge the gap between prokaryotes and eukaryotes.</title>
        <authorList>
            <person name="Spang A."/>
            <person name="Saw J.H."/>
            <person name="Jorgensen S.L."/>
            <person name="Zaremba-Niedzwiedzka K."/>
            <person name="Martijn J."/>
            <person name="Lind A.E."/>
            <person name="van Eijk R."/>
            <person name="Schleper C."/>
            <person name="Guy L."/>
            <person name="Ettema T.J."/>
        </authorList>
    </citation>
    <scope>NUCLEOTIDE SEQUENCE</scope>
</reference>
<dbReference type="AlphaFoldDB" id="A0A0F9N8E3"/>
<gene>
    <name evidence="2" type="ORF">LCGC14_1367100</name>
</gene>